<name>A0A0N4V8A2_ENTVE</name>
<evidence type="ECO:0000256" key="1">
    <source>
        <dbReference type="ARBA" id="ARBA00004401"/>
    </source>
</evidence>
<dbReference type="WBParaSite" id="EVEC_0000657101-mRNA-1">
    <property type="protein sequence ID" value="EVEC_0000657101-mRNA-1"/>
    <property type="gene ID" value="EVEC_0000657101"/>
</dbReference>
<dbReference type="InterPro" id="IPR029668">
    <property type="entry name" value="TMEM98"/>
</dbReference>
<dbReference type="EMBL" id="UXUI01008395">
    <property type="protein sequence ID" value="VDD91394.1"/>
    <property type="molecule type" value="Genomic_DNA"/>
</dbReference>
<evidence type="ECO:0000256" key="2">
    <source>
        <dbReference type="ARBA" id="ARBA00004550"/>
    </source>
</evidence>
<protein>
    <recommendedName>
        <fullName evidence="5">Transmembrane protein 98</fullName>
    </recommendedName>
</protein>
<accession>A0A0N4V8A2</accession>
<evidence type="ECO:0000256" key="3">
    <source>
        <dbReference type="ARBA" id="ARBA00004648"/>
    </source>
</evidence>
<evidence type="ECO:0000256" key="7">
    <source>
        <dbReference type="ARBA" id="ARBA00022525"/>
    </source>
</evidence>
<dbReference type="GO" id="GO:0005789">
    <property type="term" value="C:endoplasmic reticulum membrane"/>
    <property type="evidence" value="ECO:0007669"/>
    <property type="project" value="UniProtKB-SubCell"/>
</dbReference>
<sequence length="157" mass="17749">FEGSFNYYSISINVRLIFIRVVQKANVVVVQRKLFSSKLHVLHLRTWLFAVSLLFLEKALDGNQWIYDMTGTLQHCVAILKLCHATTEKLSAEPLSSVGAPLNTAILMATNRIMPNFNQLIQTMENIGTHALHLLSRPSNNCTHLGCLLTRLSKRMN</sequence>
<organism evidence="14">
    <name type="scientific">Enterobius vermicularis</name>
    <name type="common">Human pinworm</name>
    <dbReference type="NCBI Taxonomy" id="51028"/>
    <lineage>
        <taxon>Eukaryota</taxon>
        <taxon>Metazoa</taxon>
        <taxon>Ecdysozoa</taxon>
        <taxon>Nematoda</taxon>
        <taxon>Chromadorea</taxon>
        <taxon>Rhabditida</taxon>
        <taxon>Spirurina</taxon>
        <taxon>Oxyuridomorpha</taxon>
        <taxon>Oxyuroidea</taxon>
        <taxon>Oxyuridae</taxon>
        <taxon>Enterobius</taxon>
    </lineage>
</organism>
<evidence type="ECO:0000256" key="4">
    <source>
        <dbReference type="ARBA" id="ARBA00011024"/>
    </source>
</evidence>
<evidence type="ECO:0000313" key="14">
    <source>
        <dbReference type="WBParaSite" id="EVEC_0000657101-mRNA-1"/>
    </source>
</evidence>
<dbReference type="PANTHER" id="PTHR32510">
    <property type="entry name" value="TRANSMEMBRANE PROTEIN 98"/>
    <property type="match status" value="1"/>
</dbReference>
<keyword evidence="9" id="KW-0256">Endoplasmic reticulum</keyword>
<keyword evidence="13" id="KW-1185">Reference proteome</keyword>
<keyword evidence="6" id="KW-1003">Cell membrane</keyword>
<evidence type="ECO:0000256" key="8">
    <source>
        <dbReference type="ARBA" id="ARBA00022692"/>
    </source>
</evidence>
<comment type="subcellular location">
    <subcellularLocation>
        <location evidence="1">Cell membrane</location>
        <topology evidence="1">Single-pass type II membrane protein</topology>
    </subcellularLocation>
    <subcellularLocation>
        <location evidence="3">Endoplasmic reticulum membrane</location>
        <topology evidence="3">Single-pass type II membrane protein</topology>
    </subcellularLocation>
    <subcellularLocation>
        <location evidence="2">Secreted</location>
        <location evidence="2">Extracellular exosome</location>
    </subcellularLocation>
</comment>
<evidence type="ECO:0000313" key="12">
    <source>
        <dbReference type="EMBL" id="VDD91394.1"/>
    </source>
</evidence>
<dbReference type="Proteomes" id="UP000274131">
    <property type="component" value="Unassembled WGS sequence"/>
</dbReference>
<evidence type="ECO:0000313" key="13">
    <source>
        <dbReference type="Proteomes" id="UP000274131"/>
    </source>
</evidence>
<keyword evidence="11" id="KW-0472">Membrane</keyword>
<keyword evidence="7" id="KW-0964">Secreted</keyword>
<dbReference type="AlphaFoldDB" id="A0A0N4V8A2"/>
<evidence type="ECO:0000256" key="6">
    <source>
        <dbReference type="ARBA" id="ARBA00022475"/>
    </source>
</evidence>
<comment type="similarity">
    <text evidence="4">Belongs to the TMEM98 family.</text>
</comment>
<dbReference type="OrthoDB" id="5978425at2759"/>
<dbReference type="GO" id="GO:0005886">
    <property type="term" value="C:plasma membrane"/>
    <property type="evidence" value="ECO:0007669"/>
    <property type="project" value="UniProtKB-SubCell"/>
</dbReference>
<reference evidence="14" key="1">
    <citation type="submission" date="2017-02" db="UniProtKB">
        <authorList>
            <consortium name="WormBaseParasite"/>
        </authorList>
    </citation>
    <scope>IDENTIFICATION</scope>
</reference>
<reference evidence="12 13" key="2">
    <citation type="submission" date="2018-10" db="EMBL/GenBank/DDBJ databases">
        <authorList>
            <consortium name="Pathogen Informatics"/>
        </authorList>
    </citation>
    <scope>NUCLEOTIDE SEQUENCE [LARGE SCALE GENOMIC DNA]</scope>
</reference>
<gene>
    <name evidence="12" type="ORF">EVEC_LOCUS6145</name>
</gene>
<keyword evidence="8" id="KW-0812">Transmembrane</keyword>
<evidence type="ECO:0000256" key="5">
    <source>
        <dbReference type="ARBA" id="ARBA00014380"/>
    </source>
</evidence>
<evidence type="ECO:0000256" key="11">
    <source>
        <dbReference type="ARBA" id="ARBA00023136"/>
    </source>
</evidence>
<dbReference type="PANTHER" id="PTHR32510:SF3">
    <property type="entry name" value="TRANSMEMBRANE PROTEIN 98"/>
    <property type="match status" value="1"/>
</dbReference>
<evidence type="ECO:0000256" key="9">
    <source>
        <dbReference type="ARBA" id="ARBA00022824"/>
    </source>
</evidence>
<keyword evidence="10" id="KW-1133">Transmembrane helix</keyword>
<evidence type="ECO:0000256" key="10">
    <source>
        <dbReference type="ARBA" id="ARBA00022989"/>
    </source>
</evidence>
<proteinExistence type="inferred from homology"/>
<dbReference type="GO" id="GO:0005576">
    <property type="term" value="C:extracellular region"/>
    <property type="evidence" value="ECO:0007669"/>
    <property type="project" value="UniProtKB-SubCell"/>
</dbReference>